<keyword evidence="1" id="KW-1133">Transmembrane helix</keyword>
<gene>
    <name evidence="2" type="ORF">H8718_09945</name>
</gene>
<keyword evidence="1" id="KW-0472">Membrane</keyword>
<keyword evidence="3" id="KW-1185">Reference proteome</keyword>
<feature type="transmembrane region" description="Helical" evidence="1">
    <location>
        <begin position="96"/>
        <end position="114"/>
    </location>
</feature>
<organism evidence="2 3">
    <name type="scientific">Zhenhengia yiwuensis</name>
    <dbReference type="NCBI Taxonomy" id="2763666"/>
    <lineage>
        <taxon>Bacteria</taxon>
        <taxon>Bacillati</taxon>
        <taxon>Bacillota</taxon>
        <taxon>Clostridia</taxon>
        <taxon>Lachnospirales</taxon>
        <taxon>Lachnospiraceae</taxon>
        <taxon>Zhenhengia</taxon>
    </lineage>
</organism>
<evidence type="ECO:0008006" key="4">
    <source>
        <dbReference type="Google" id="ProtNLM"/>
    </source>
</evidence>
<comment type="caution">
    <text evidence="2">The sequence shown here is derived from an EMBL/GenBank/DDBJ whole genome shotgun (WGS) entry which is preliminary data.</text>
</comment>
<evidence type="ECO:0000256" key="1">
    <source>
        <dbReference type="SAM" id="Phobius"/>
    </source>
</evidence>
<evidence type="ECO:0000313" key="3">
    <source>
        <dbReference type="Proteomes" id="UP000655830"/>
    </source>
</evidence>
<reference evidence="2" key="1">
    <citation type="submission" date="2020-08" db="EMBL/GenBank/DDBJ databases">
        <title>Genome public.</title>
        <authorList>
            <person name="Liu C."/>
            <person name="Sun Q."/>
        </authorList>
    </citation>
    <scope>NUCLEOTIDE SEQUENCE</scope>
    <source>
        <strain evidence="2">NSJ-12</strain>
    </source>
</reference>
<feature type="transmembrane region" description="Helical" evidence="1">
    <location>
        <begin position="7"/>
        <end position="29"/>
    </location>
</feature>
<dbReference type="Proteomes" id="UP000655830">
    <property type="component" value="Unassembled WGS sequence"/>
</dbReference>
<name>A0A926IEK2_9FIRM</name>
<proteinExistence type="predicted"/>
<protein>
    <recommendedName>
        <fullName evidence="4">DUF3899 domain-containing protein</fullName>
    </recommendedName>
</protein>
<dbReference type="RefSeq" id="WP_249332761.1">
    <property type="nucleotide sequence ID" value="NZ_JACRSY010000014.1"/>
</dbReference>
<sequence length="115" mass="12302">MKQMIKALLGILLKGLLLALIIGIVIGIASFFMTFSVTTVLLGAGLIVMCIGLSSLRGNVSGRTDMRYLHARSSGSTRGYEYAKENLERFEEGSNFAVIMGIAGIALILVSVFLS</sequence>
<evidence type="ECO:0000313" key="2">
    <source>
        <dbReference type="EMBL" id="MBC8579848.1"/>
    </source>
</evidence>
<accession>A0A926IEK2</accession>
<dbReference type="EMBL" id="JACRSY010000014">
    <property type="protein sequence ID" value="MBC8579848.1"/>
    <property type="molecule type" value="Genomic_DNA"/>
</dbReference>
<dbReference type="AlphaFoldDB" id="A0A926IEK2"/>
<keyword evidence="1" id="KW-0812">Transmembrane</keyword>
<feature type="transmembrane region" description="Helical" evidence="1">
    <location>
        <begin position="35"/>
        <end position="56"/>
    </location>
</feature>